<evidence type="ECO:0008006" key="4">
    <source>
        <dbReference type="Google" id="ProtNLM"/>
    </source>
</evidence>
<dbReference type="EMBL" id="JRLX01000001">
    <property type="protein sequence ID" value="KGO88738.1"/>
    <property type="molecule type" value="Genomic_DNA"/>
</dbReference>
<keyword evidence="1" id="KW-0732">Signal</keyword>
<dbReference type="STRING" id="1121895.GCA_000378485_00651"/>
<evidence type="ECO:0000313" key="3">
    <source>
        <dbReference type="Proteomes" id="UP000030152"/>
    </source>
</evidence>
<accession>A0A0A2MBD9</accession>
<dbReference type="AlphaFoldDB" id="A0A0A2MBD9"/>
<feature type="signal peptide" evidence="1">
    <location>
        <begin position="1"/>
        <end position="17"/>
    </location>
</feature>
<dbReference type="RefSeq" id="WP_020211777.1">
    <property type="nucleotide sequence ID" value="NZ_JRLX01000001.1"/>
</dbReference>
<dbReference type="OrthoDB" id="1362158at2"/>
<organism evidence="2 3">
    <name type="scientific">Flavobacterium rivuli WB 3.3-2 = DSM 21788</name>
    <dbReference type="NCBI Taxonomy" id="1121895"/>
    <lineage>
        <taxon>Bacteria</taxon>
        <taxon>Pseudomonadati</taxon>
        <taxon>Bacteroidota</taxon>
        <taxon>Flavobacteriia</taxon>
        <taxon>Flavobacteriales</taxon>
        <taxon>Flavobacteriaceae</taxon>
        <taxon>Flavobacterium</taxon>
    </lineage>
</organism>
<name>A0A0A2MBD9_9FLAO</name>
<sequence length="235" mass="27332">MKAFFLLLLILPLYSTAQVTIYDEEKFLEFTLQFPPDTTSATQIDWGKEKLVSEFILKGEVPLKYSIALKNDTIAALSKYADGRWEFQEDIAYTDWAVRRVDGTKVISEFKITDFDNDGDEDLTCWTFTNINGNMWTIIFLNDQENQKLVSLYNTADQTLIWDRPEYDAATGIINCTLDGSAYGASEESSFKLNYLTPIPLLKERQERYDPKYIEDFYYKGEKGKWKLVKHTKHK</sequence>
<dbReference type="Proteomes" id="UP000030152">
    <property type="component" value="Unassembled WGS sequence"/>
</dbReference>
<keyword evidence="3" id="KW-1185">Reference proteome</keyword>
<comment type="caution">
    <text evidence="2">The sequence shown here is derived from an EMBL/GenBank/DDBJ whole genome shotgun (WGS) entry which is preliminary data.</text>
</comment>
<protein>
    <recommendedName>
        <fullName evidence="4">FG-GAP repeat protein</fullName>
    </recommendedName>
</protein>
<dbReference type="eggNOG" id="ENOG5030YMI">
    <property type="taxonomic scope" value="Bacteria"/>
</dbReference>
<evidence type="ECO:0000313" key="2">
    <source>
        <dbReference type="EMBL" id="KGO88738.1"/>
    </source>
</evidence>
<proteinExistence type="predicted"/>
<evidence type="ECO:0000256" key="1">
    <source>
        <dbReference type="SAM" id="SignalP"/>
    </source>
</evidence>
<gene>
    <name evidence="2" type="ORF">Q765_02240</name>
</gene>
<feature type="chain" id="PRO_5002003088" description="FG-GAP repeat protein" evidence="1">
    <location>
        <begin position="18"/>
        <end position="235"/>
    </location>
</feature>
<reference evidence="2 3" key="1">
    <citation type="submission" date="2013-09" db="EMBL/GenBank/DDBJ databases">
        <authorList>
            <person name="Zeng Z."/>
            <person name="Chen C."/>
        </authorList>
    </citation>
    <scope>NUCLEOTIDE SEQUENCE [LARGE SCALE GENOMIC DNA]</scope>
    <source>
        <strain evidence="2 3">WB 3.3-2</strain>
    </source>
</reference>